<keyword evidence="1" id="KW-0472">Membrane</keyword>
<comment type="caution">
    <text evidence="2">The sequence shown here is derived from an EMBL/GenBank/DDBJ whole genome shotgun (WGS) entry which is preliminary data.</text>
</comment>
<keyword evidence="3" id="KW-1185">Reference proteome</keyword>
<dbReference type="AlphaFoldDB" id="T1CYB3"/>
<keyword evidence="1" id="KW-0812">Transmembrane</keyword>
<dbReference type="Proteomes" id="UP000018143">
    <property type="component" value="Unassembled WGS sequence"/>
</dbReference>
<organism evidence="2 3">
    <name type="scientific">Helicobacter fennelliae MRY12-0050</name>
    <dbReference type="NCBI Taxonomy" id="1325130"/>
    <lineage>
        <taxon>Bacteria</taxon>
        <taxon>Pseudomonadati</taxon>
        <taxon>Campylobacterota</taxon>
        <taxon>Epsilonproteobacteria</taxon>
        <taxon>Campylobacterales</taxon>
        <taxon>Helicobacteraceae</taxon>
        <taxon>Helicobacter</taxon>
    </lineage>
</organism>
<sequence>MQHSFIVLKQLFVPSWLFGWLGLLVAAYVANTLHAEQNPHKNLKCPANTPLNVAFAPTFASFTFLHLLLFLCLLHLLLRILLYIPLRILYVPSLLLARSKIFALTHKKVILFFAKD</sequence>
<evidence type="ECO:0000256" key="1">
    <source>
        <dbReference type="SAM" id="Phobius"/>
    </source>
</evidence>
<dbReference type="EMBL" id="BASD01000003">
    <property type="protein sequence ID" value="GAD17936.1"/>
    <property type="molecule type" value="Genomic_DNA"/>
</dbReference>
<dbReference type="STRING" id="1325130.HFN_1495"/>
<feature type="transmembrane region" description="Helical" evidence="1">
    <location>
        <begin position="59"/>
        <end position="78"/>
    </location>
</feature>
<evidence type="ECO:0000313" key="3">
    <source>
        <dbReference type="Proteomes" id="UP000018143"/>
    </source>
</evidence>
<protein>
    <submittedName>
        <fullName evidence="2">Uncharacterized protein</fullName>
    </submittedName>
</protein>
<accession>T1CYB3</accession>
<name>T1CYB3_9HELI</name>
<gene>
    <name evidence="2" type="ORF">HFN_1495</name>
</gene>
<reference evidence="2 3" key="1">
    <citation type="journal article" date="2013" name="Genome Announc.">
        <title>Draft Genome Sequence of Helicobacter fennelliae Strain MRY12-0050, Isolated from a Bacteremia Patient.</title>
        <authorList>
            <person name="Rimbara E."/>
            <person name="Matsui M."/>
            <person name="Mori S."/>
            <person name="Suzuki S."/>
            <person name="Suzuki M."/>
            <person name="Kim H."/>
            <person name="Sekizuka T."/>
            <person name="Kuroda M."/>
            <person name="Shibayama K."/>
        </authorList>
    </citation>
    <scope>NUCLEOTIDE SEQUENCE [LARGE SCALE GENOMIC DNA]</scope>
    <source>
        <strain evidence="2 3">MRY12-0050</strain>
    </source>
</reference>
<evidence type="ECO:0000313" key="2">
    <source>
        <dbReference type="EMBL" id="GAD17936.1"/>
    </source>
</evidence>
<keyword evidence="1" id="KW-1133">Transmembrane helix</keyword>
<proteinExistence type="predicted"/>